<feature type="region of interest" description="Disordered" evidence="1">
    <location>
        <begin position="914"/>
        <end position="936"/>
    </location>
</feature>
<dbReference type="InterPro" id="IPR051425">
    <property type="entry name" value="Formin_Homology"/>
</dbReference>
<name>A0A7S4Q9W6_9DINO</name>
<feature type="compositionally biased region" description="Low complexity" evidence="1">
    <location>
        <begin position="1221"/>
        <end position="1234"/>
    </location>
</feature>
<feature type="compositionally biased region" description="Low complexity" evidence="1">
    <location>
        <begin position="1250"/>
        <end position="1294"/>
    </location>
</feature>
<feature type="compositionally biased region" description="Low complexity" evidence="1">
    <location>
        <begin position="1116"/>
        <end position="1131"/>
    </location>
</feature>
<dbReference type="PANTHER" id="PTHR45725:SF18">
    <property type="entry name" value="ORC1-LIKE AAA ATPASE DOMAIN-CONTAINING PROTEIN"/>
    <property type="match status" value="1"/>
</dbReference>
<feature type="compositionally biased region" description="Basic and acidic residues" evidence="1">
    <location>
        <begin position="1170"/>
        <end position="1219"/>
    </location>
</feature>
<dbReference type="PANTHER" id="PTHR45725">
    <property type="entry name" value="FORMIN HOMOLOGY 2 FAMILY MEMBER"/>
    <property type="match status" value="1"/>
</dbReference>
<reference evidence="2" key="1">
    <citation type="submission" date="2021-01" db="EMBL/GenBank/DDBJ databases">
        <authorList>
            <person name="Corre E."/>
            <person name="Pelletier E."/>
            <person name="Niang G."/>
            <person name="Scheremetjew M."/>
            <person name="Finn R."/>
            <person name="Kale V."/>
            <person name="Holt S."/>
            <person name="Cochrane G."/>
            <person name="Meng A."/>
            <person name="Brown T."/>
            <person name="Cohen L."/>
        </authorList>
    </citation>
    <scope>NUCLEOTIDE SEQUENCE</scope>
    <source>
        <strain evidence="2">CCMP3105</strain>
    </source>
</reference>
<evidence type="ECO:0000256" key="1">
    <source>
        <dbReference type="SAM" id="MobiDB-lite"/>
    </source>
</evidence>
<feature type="region of interest" description="Disordered" evidence="1">
    <location>
        <begin position="1309"/>
        <end position="1332"/>
    </location>
</feature>
<gene>
    <name evidence="2" type="ORF">AMON00008_LOCUS14779</name>
</gene>
<protein>
    <submittedName>
        <fullName evidence="2">Uncharacterized protein</fullName>
    </submittedName>
</protein>
<feature type="compositionally biased region" description="Pro residues" evidence="1">
    <location>
        <begin position="914"/>
        <end position="929"/>
    </location>
</feature>
<feature type="compositionally biased region" description="Basic and acidic residues" evidence="1">
    <location>
        <begin position="1132"/>
        <end position="1146"/>
    </location>
</feature>
<proteinExistence type="predicted"/>
<organism evidence="2">
    <name type="scientific">Alexandrium monilatum</name>
    <dbReference type="NCBI Taxonomy" id="311494"/>
    <lineage>
        <taxon>Eukaryota</taxon>
        <taxon>Sar</taxon>
        <taxon>Alveolata</taxon>
        <taxon>Dinophyceae</taxon>
        <taxon>Gonyaulacales</taxon>
        <taxon>Pyrocystaceae</taxon>
        <taxon>Alexandrium</taxon>
    </lineage>
</organism>
<feature type="region of interest" description="Disordered" evidence="1">
    <location>
        <begin position="1102"/>
        <end position="1294"/>
    </location>
</feature>
<accession>A0A7S4Q9W6</accession>
<sequence>MAGCLPDLPLELCSLLLYAAQDGELGEAITPQVAAVALLDLGRALPEEAVNAEFLQPAADAEACIKFVSRVCRDAEIVDVQQAQLIPGALWGLAKLSRADPALHRILASDPGSVAAVVAQAACVARKWESYALSPFDLATLAWSLSRLPVATAGPVALEHASEILSVASAALASAEFLGPLKTCDLLQLMTTVAGLAEPVAHLSPPGDAAGEGSGLGAPAVAWSAALRGSLRQMLRRLAQQCQARVPDFEPDAIAALLSVLQPYVAEIHPLSPPVPSGGGRQMPADSAGLAAAQLLVACLQEAAGQLLRGARASAGAEGARTRQSWTLAEVTEVLDTVRQLARPSVWSTGGLPGCGVVKATARFAVAALAFMAEVPSTAGPGDGGGDRLSMRTLEAMGGVAHLCAVPPRMLQVAAPRLADRLLASAANAPGGSAAQMAAAMVSAAALGGDLAGPDAVEALVPRAARALEELSGQDLHSLRLAACLLRALAVSSSGPSGSSLFGLPCFKSASLAVARSTVRSLQALVDCRDELVLPALLYAFAVLSRQSDTGAVLRESREVTDLFGASVVMLVQRPPADGAAQVPLPSFAPLPISDMLWACGHASCAMTDRGLREDLGRLAVRLCSECVIWWATLASHGDAPLSNAVARLLWASVVLSGVSPHLITGLREVLAYGGTAAGPAKVLLALYSSSWVDLDTVVAMLWVLTALGLLRVDALAAQLESLKGRVSSGNVAPVPSLTWTWALLWELLLLVSCSHGANHWPSAWLEQAPQAWAVEWAAPHALRPGSKAQLEQLSASLARLGVQHVLEAEVTVVAGCRGFLVDAILSTPSGEVDPGADKWCVEFVEDVDAAGLAVREAADPLATCSGSMQVKRLALAHAGFRVVEVAGSLFASEGDAAAASKGLATFLHEVGALPPPQAAPAEDPPPPSAGFLPHDDAMENAVCAPAGGAAREASSQMPILMRTKMPADRADEAPVDEPAALPVAAAVAEGSIEAPVDEPAAPSVADVLAEEPIEASVDEPAALPVAAAVAAGPVEASVDEPAALPVAAAVAEGPLEAPVDKPAALPVAAAVAEGPIEVTAPVSEVVAEEEAPSAAAEVVANPPAAGADDPPPEEPGAAPALGSSAASPKQAESDRQAAAARDARSGGRPATEESPMANDPPAVDSGNDDVVRRRLHEASSRAERLARQRMEEQRQRMEEQRQRLEEEARQMLEEEAKRIAAVQAAEKPEAAAQLEHGSTDAAAVEDSGEAPSSPAEESCSAESVESSYGEGSLADDASDAGGDQHAPQGLPAAGAPAAGYYYQPPSYHPAQSLQVDGPPPGEWGEQPASSYPGKVLPYSPYGSERSGTGKTFSVADTPPDGVPAPGTVVIEMAGNKRRRVTLDASITLKELLCSGQDFLASDRQLCIMDCISAETHERSRSCPLPDRPVLFLSTC</sequence>
<evidence type="ECO:0000313" key="2">
    <source>
        <dbReference type="EMBL" id="CAE4575160.1"/>
    </source>
</evidence>
<dbReference type="EMBL" id="HBNR01022157">
    <property type="protein sequence ID" value="CAE4575160.1"/>
    <property type="molecule type" value="Transcribed_RNA"/>
</dbReference>